<protein>
    <submittedName>
        <fullName evidence="7">Fusaric acid resistance family protein</fullName>
    </submittedName>
</protein>
<feature type="transmembrane region" description="Helical" evidence="5">
    <location>
        <begin position="316"/>
        <end position="339"/>
    </location>
</feature>
<evidence type="ECO:0000256" key="2">
    <source>
        <dbReference type="ARBA" id="ARBA00022692"/>
    </source>
</evidence>
<evidence type="ECO:0000313" key="8">
    <source>
        <dbReference type="Proteomes" id="UP000294656"/>
    </source>
</evidence>
<evidence type="ECO:0000256" key="4">
    <source>
        <dbReference type="ARBA" id="ARBA00023136"/>
    </source>
</evidence>
<keyword evidence="2 5" id="KW-0812">Transmembrane</keyword>
<accession>A0A4R6MFC1</accession>
<dbReference type="OrthoDB" id="581879at2"/>
<keyword evidence="3 5" id="KW-1133">Transmembrane helix</keyword>
<dbReference type="EMBL" id="SNXC01000009">
    <property type="protein sequence ID" value="TDO99450.1"/>
    <property type="molecule type" value="Genomic_DNA"/>
</dbReference>
<proteinExistence type="predicted"/>
<name>A0A4R6MFC1_9GAMM</name>
<evidence type="ECO:0000256" key="5">
    <source>
        <dbReference type="SAM" id="Phobius"/>
    </source>
</evidence>
<feature type="domain" description="Integral membrane bound transporter" evidence="6">
    <location>
        <begin position="202"/>
        <end position="325"/>
    </location>
</feature>
<feature type="transmembrane region" description="Helical" evidence="5">
    <location>
        <begin position="70"/>
        <end position="89"/>
    </location>
</feature>
<feature type="transmembrane region" description="Helical" evidence="5">
    <location>
        <begin position="44"/>
        <end position="61"/>
    </location>
</feature>
<dbReference type="InterPro" id="IPR049453">
    <property type="entry name" value="Memb_transporter_dom"/>
</dbReference>
<evidence type="ECO:0000256" key="1">
    <source>
        <dbReference type="ARBA" id="ARBA00004141"/>
    </source>
</evidence>
<evidence type="ECO:0000256" key="3">
    <source>
        <dbReference type="ARBA" id="ARBA00022989"/>
    </source>
</evidence>
<feature type="transmembrane region" description="Helical" evidence="5">
    <location>
        <begin position="122"/>
        <end position="139"/>
    </location>
</feature>
<feature type="transmembrane region" description="Helical" evidence="5">
    <location>
        <begin position="285"/>
        <end position="304"/>
    </location>
</feature>
<evidence type="ECO:0000313" key="7">
    <source>
        <dbReference type="EMBL" id="TDO99450.1"/>
    </source>
</evidence>
<reference evidence="7 8" key="1">
    <citation type="submission" date="2019-03" db="EMBL/GenBank/DDBJ databases">
        <title>Genomic Encyclopedia of Type Strains, Phase III (KMG-III): the genomes of soil and plant-associated and newly described type strains.</title>
        <authorList>
            <person name="Whitman W."/>
        </authorList>
    </citation>
    <scope>NUCLEOTIDE SEQUENCE [LARGE SCALE GENOMIC DNA]</scope>
    <source>
        <strain evidence="7 8">CECT 7378</strain>
    </source>
</reference>
<evidence type="ECO:0000259" key="6">
    <source>
        <dbReference type="Pfam" id="PF13515"/>
    </source>
</evidence>
<sequence length="358" mass="39354">MLSKVGQLLKELSSINKIKRPWHLPLVAAFCVGLPAMIGAALEQFPQGMLASLGAMVVLYMPQTRTAHRIVTLSLCCFGFIFCFMVGSLSTVVSWLPPFALSLTLFLVVVMSRYYRLPPPGSFFFVVVTTISIALPFDLPSLPNNIGLLAIGGMTSCIVCFIYSLMTGANALPKTDVQLDERVNAIVLEALFVSCFVGGSYGLALALALNNPYWVPISCAAILQGATFRQIWHRNVHRILGTLVGMLLVSAIFFFQPNAWVLAFLIFVLQFIIELLIVKNYGYAVIFITPLTVIMAEVTNAQISPVLLLESRIFDIVLGSAIGFVGGAIFFKTQWLAALEKKMNERKSLSHLLSRKNH</sequence>
<comment type="subcellular location">
    <subcellularLocation>
        <location evidence="1">Membrane</location>
        <topology evidence="1">Multi-pass membrane protein</topology>
    </subcellularLocation>
</comment>
<keyword evidence="8" id="KW-1185">Reference proteome</keyword>
<dbReference type="Pfam" id="PF13515">
    <property type="entry name" value="FUSC_2"/>
    <property type="match status" value="1"/>
</dbReference>
<dbReference type="RefSeq" id="WP_133502309.1">
    <property type="nucleotide sequence ID" value="NZ_SNXC01000009.1"/>
</dbReference>
<comment type="caution">
    <text evidence="7">The sequence shown here is derived from an EMBL/GenBank/DDBJ whole genome shotgun (WGS) entry which is preliminary data.</text>
</comment>
<feature type="transmembrane region" description="Helical" evidence="5">
    <location>
        <begin position="145"/>
        <end position="165"/>
    </location>
</feature>
<dbReference type="GO" id="GO:0016020">
    <property type="term" value="C:membrane"/>
    <property type="evidence" value="ECO:0007669"/>
    <property type="project" value="UniProtKB-SubCell"/>
</dbReference>
<feature type="transmembrane region" description="Helical" evidence="5">
    <location>
        <begin position="186"/>
        <end position="207"/>
    </location>
</feature>
<keyword evidence="4 5" id="KW-0472">Membrane</keyword>
<feature type="transmembrane region" description="Helical" evidence="5">
    <location>
        <begin position="261"/>
        <end position="278"/>
    </location>
</feature>
<feature type="transmembrane region" description="Helical" evidence="5">
    <location>
        <begin position="21"/>
        <end position="38"/>
    </location>
</feature>
<organism evidence="7 8">
    <name type="scientific">Marinomonas balearica</name>
    <dbReference type="NCBI Taxonomy" id="491947"/>
    <lineage>
        <taxon>Bacteria</taxon>
        <taxon>Pseudomonadati</taxon>
        <taxon>Pseudomonadota</taxon>
        <taxon>Gammaproteobacteria</taxon>
        <taxon>Oceanospirillales</taxon>
        <taxon>Oceanospirillaceae</taxon>
        <taxon>Marinomonas</taxon>
    </lineage>
</organism>
<dbReference type="Proteomes" id="UP000294656">
    <property type="component" value="Unassembled WGS sequence"/>
</dbReference>
<dbReference type="AlphaFoldDB" id="A0A4R6MFC1"/>
<feature type="transmembrane region" description="Helical" evidence="5">
    <location>
        <begin position="239"/>
        <end position="255"/>
    </location>
</feature>
<gene>
    <name evidence="7" type="ORF">DFP79_0432</name>
</gene>